<evidence type="ECO:0000313" key="2">
    <source>
        <dbReference type="EMBL" id="PKI18237.1"/>
    </source>
</evidence>
<sequence>NMQEQTAVRYKSATVLLVSHPTNPKFKMNPAQERVLRVFERPIIDLEVCKPRNRAELCANLSGSKGEWIGNHQCQLCSPKPKESSSPSKDAEGSSPKGVSDSELEPIED</sequence>
<accession>A0A2I0HF13</accession>
<protein>
    <submittedName>
        <fullName evidence="2">Uncharacterized protein</fullName>
    </submittedName>
</protein>
<keyword evidence="3" id="KW-1185">Reference proteome</keyword>
<comment type="caution">
    <text evidence="2">The sequence shown here is derived from an EMBL/GenBank/DDBJ whole genome shotgun (WGS) entry which is preliminary data.</text>
</comment>
<organism evidence="2 3">
    <name type="scientific">Punica granatum</name>
    <name type="common">Pomegranate</name>
    <dbReference type="NCBI Taxonomy" id="22663"/>
    <lineage>
        <taxon>Eukaryota</taxon>
        <taxon>Viridiplantae</taxon>
        <taxon>Streptophyta</taxon>
        <taxon>Embryophyta</taxon>
        <taxon>Tracheophyta</taxon>
        <taxon>Spermatophyta</taxon>
        <taxon>Magnoliopsida</taxon>
        <taxon>eudicotyledons</taxon>
        <taxon>Gunneridae</taxon>
        <taxon>Pentapetalae</taxon>
        <taxon>rosids</taxon>
        <taxon>malvids</taxon>
        <taxon>Myrtales</taxon>
        <taxon>Lythraceae</taxon>
        <taxon>Punica</taxon>
    </lineage>
</organism>
<evidence type="ECO:0000256" key="1">
    <source>
        <dbReference type="SAM" id="MobiDB-lite"/>
    </source>
</evidence>
<dbReference type="Proteomes" id="UP000233551">
    <property type="component" value="Unassembled WGS sequence"/>
</dbReference>
<reference evidence="2 3" key="1">
    <citation type="submission" date="2017-11" db="EMBL/GenBank/DDBJ databases">
        <title>De-novo sequencing of pomegranate (Punica granatum L.) genome.</title>
        <authorList>
            <person name="Akparov Z."/>
            <person name="Amiraslanov A."/>
            <person name="Hajiyeva S."/>
            <person name="Abbasov M."/>
            <person name="Kaur K."/>
            <person name="Hamwieh A."/>
            <person name="Solovyev V."/>
            <person name="Salamov A."/>
            <person name="Braich B."/>
            <person name="Kosarev P."/>
            <person name="Mahmoud A."/>
            <person name="Hajiyev E."/>
            <person name="Babayeva S."/>
            <person name="Izzatullayeva V."/>
            <person name="Mammadov A."/>
            <person name="Mammadov A."/>
            <person name="Sharifova S."/>
            <person name="Ojaghi J."/>
            <person name="Eynullazada K."/>
            <person name="Bayramov B."/>
            <person name="Abdulazimova A."/>
            <person name="Shahmuradov I."/>
        </authorList>
    </citation>
    <scope>NUCLEOTIDE SEQUENCE [LARGE SCALE GENOMIC DNA]</scope>
    <source>
        <strain evidence="3">cv. AG2017</strain>
        <tissue evidence="2">Leaf</tissue>
    </source>
</reference>
<feature type="non-terminal residue" evidence="2">
    <location>
        <position position="1"/>
    </location>
</feature>
<dbReference type="AlphaFoldDB" id="A0A2I0HF13"/>
<gene>
    <name evidence="2" type="ORF">CRG98_049489</name>
</gene>
<dbReference type="EMBL" id="PGOL01040335">
    <property type="protein sequence ID" value="PKI18237.1"/>
    <property type="molecule type" value="Genomic_DNA"/>
</dbReference>
<feature type="region of interest" description="Disordered" evidence="1">
    <location>
        <begin position="76"/>
        <end position="109"/>
    </location>
</feature>
<proteinExistence type="predicted"/>
<evidence type="ECO:0000313" key="3">
    <source>
        <dbReference type="Proteomes" id="UP000233551"/>
    </source>
</evidence>
<name>A0A2I0HF13_PUNGR</name>